<dbReference type="InterPro" id="IPR050712">
    <property type="entry name" value="NAD(P)H-dep_reductase"/>
</dbReference>
<evidence type="ECO:0000259" key="1">
    <source>
        <dbReference type="Pfam" id="PF03358"/>
    </source>
</evidence>
<dbReference type="GO" id="GO:0010181">
    <property type="term" value="F:FMN binding"/>
    <property type="evidence" value="ECO:0007669"/>
    <property type="project" value="TreeGrafter"/>
</dbReference>
<dbReference type="STRING" id="71999.KPaMU14_11410"/>
<dbReference type="Gene3D" id="3.40.50.360">
    <property type="match status" value="1"/>
</dbReference>
<gene>
    <name evidence="2" type="ORF">C884_02144</name>
</gene>
<dbReference type="EMBL" id="ANHZ02000005">
    <property type="protein sequence ID" value="EME37230.1"/>
    <property type="molecule type" value="Genomic_DNA"/>
</dbReference>
<comment type="caution">
    <text evidence="2">The sequence shown here is derived from an EMBL/GenBank/DDBJ whole genome shotgun (WGS) entry which is preliminary data.</text>
</comment>
<dbReference type="InterPro" id="IPR029039">
    <property type="entry name" value="Flavoprotein-like_sf"/>
</dbReference>
<accession>M2YFA1</accession>
<reference evidence="2 3" key="1">
    <citation type="journal article" date="2014" name="Genome Announc.">
        <title>Draft Genome Sequence of Kocuria palustris PEL.</title>
        <authorList>
            <person name="Sharma G."/>
            <person name="Khatri I."/>
            <person name="Subramanian S."/>
        </authorList>
    </citation>
    <scope>NUCLEOTIDE SEQUENCE [LARGE SCALE GENOMIC DNA]</scope>
    <source>
        <strain evidence="2 3">PEL</strain>
    </source>
</reference>
<proteinExistence type="predicted"/>
<keyword evidence="3" id="KW-1185">Reference proteome</keyword>
<dbReference type="GO" id="GO:0016491">
    <property type="term" value="F:oxidoreductase activity"/>
    <property type="evidence" value="ECO:0007669"/>
    <property type="project" value="InterPro"/>
</dbReference>
<dbReference type="AlphaFoldDB" id="M2YFA1"/>
<protein>
    <recommendedName>
        <fullName evidence="1">NADPH-dependent FMN reductase-like domain-containing protein</fullName>
    </recommendedName>
</protein>
<name>M2YFA1_9MICC</name>
<dbReference type="GO" id="GO:0005829">
    <property type="term" value="C:cytosol"/>
    <property type="evidence" value="ECO:0007669"/>
    <property type="project" value="TreeGrafter"/>
</dbReference>
<dbReference type="Proteomes" id="UP000009877">
    <property type="component" value="Unassembled WGS sequence"/>
</dbReference>
<sequence>MSLKDFDLPVFSSATLPAMADKSYDSEQVQAWSRVIDDLDGYIFVTPEYNHGVPGGFKNAVDSLGSEWNGTVLGLVGYGSVGGVRAVEQWRLIMANFSQTVVRAAVDLSIFTDFADGAVIDSDPKVTALNGVLDEVIAAGA</sequence>
<evidence type="ECO:0000313" key="3">
    <source>
        <dbReference type="Proteomes" id="UP000009877"/>
    </source>
</evidence>
<dbReference type="Pfam" id="PF03358">
    <property type="entry name" value="FMN_red"/>
    <property type="match status" value="1"/>
</dbReference>
<dbReference type="SUPFAM" id="SSF52218">
    <property type="entry name" value="Flavoproteins"/>
    <property type="match status" value="1"/>
</dbReference>
<evidence type="ECO:0000313" key="2">
    <source>
        <dbReference type="EMBL" id="EME37230.1"/>
    </source>
</evidence>
<feature type="domain" description="NADPH-dependent FMN reductase-like" evidence="1">
    <location>
        <begin position="3"/>
        <end position="106"/>
    </location>
</feature>
<dbReference type="PANTHER" id="PTHR30543:SF21">
    <property type="entry name" value="NAD(P)H-DEPENDENT FMN REDUCTASE LOT6"/>
    <property type="match status" value="1"/>
</dbReference>
<dbReference type="PANTHER" id="PTHR30543">
    <property type="entry name" value="CHROMATE REDUCTASE"/>
    <property type="match status" value="1"/>
</dbReference>
<dbReference type="InterPro" id="IPR005025">
    <property type="entry name" value="FMN_Rdtase-like_dom"/>
</dbReference>
<organism evidence="2 3">
    <name type="scientific">Kocuria palustris PEL</name>
    <dbReference type="NCBI Taxonomy" id="1236550"/>
    <lineage>
        <taxon>Bacteria</taxon>
        <taxon>Bacillati</taxon>
        <taxon>Actinomycetota</taxon>
        <taxon>Actinomycetes</taxon>
        <taxon>Micrococcales</taxon>
        <taxon>Micrococcaceae</taxon>
        <taxon>Kocuria</taxon>
    </lineage>
</organism>